<evidence type="ECO:0000259" key="5">
    <source>
        <dbReference type="PROSITE" id="PS01124"/>
    </source>
</evidence>
<dbReference type="Gene3D" id="2.60.120.10">
    <property type="entry name" value="Jelly Rolls"/>
    <property type="match status" value="1"/>
</dbReference>
<keyword evidence="1" id="KW-0678">Repressor</keyword>
<dbReference type="InterPro" id="IPR009057">
    <property type="entry name" value="Homeodomain-like_sf"/>
</dbReference>
<feature type="domain" description="HTH araC/xylS-type" evidence="5">
    <location>
        <begin position="161"/>
        <end position="258"/>
    </location>
</feature>
<dbReference type="InterPro" id="IPR014710">
    <property type="entry name" value="RmlC-like_jellyroll"/>
</dbReference>
<organism evidence="6 7">
    <name type="scientific">Enterobacter ludwigii</name>
    <dbReference type="NCBI Taxonomy" id="299767"/>
    <lineage>
        <taxon>Bacteria</taxon>
        <taxon>Pseudomonadati</taxon>
        <taxon>Pseudomonadota</taxon>
        <taxon>Gammaproteobacteria</taxon>
        <taxon>Enterobacterales</taxon>
        <taxon>Enterobacteriaceae</taxon>
        <taxon>Enterobacter</taxon>
        <taxon>Enterobacter cloacae complex</taxon>
    </lineage>
</organism>
<dbReference type="SUPFAM" id="SSF46689">
    <property type="entry name" value="Homeodomain-like"/>
    <property type="match status" value="1"/>
</dbReference>
<dbReference type="InterPro" id="IPR018060">
    <property type="entry name" value="HTH_AraC"/>
</dbReference>
<evidence type="ECO:0000256" key="1">
    <source>
        <dbReference type="ARBA" id="ARBA00022491"/>
    </source>
</evidence>
<dbReference type="EMBL" id="CP116347">
    <property type="protein sequence ID" value="WCE14415.1"/>
    <property type="molecule type" value="Genomic_DNA"/>
</dbReference>
<protein>
    <submittedName>
        <fullName evidence="6">Helix-turn-helix transcriptional regulator</fullName>
    </submittedName>
</protein>
<dbReference type="PANTHER" id="PTHR11019:SF199">
    <property type="entry name" value="HTH-TYPE TRANSCRIPTIONAL REGULATOR NIMR"/>
    <property type="match status" value="1"/>
</dbReference>
<evidence type="ECO:0000256" key="4">
    <source>
        <dbReference type="ARBA" id="ARBA00023163"/>
    </source>
</evidence>
<sequence length="264" mass="29160">MKPQLANTLFDPDATACPAVARHLDFVEYAAEVPVHTHRKGQLIIALYGAVICHAENDIWIVPPDCAVWIPGGIAHSAKATWNAHLNYLFIEPGATALPEKCCTLAISPLIKTLVDRLTHERVDYPPESHAARLTRVTLDELASMPQQKLSLPVSAHPKIRAMADALVSHPDDRSTLKAWAKRLALSERSFARLMARETGLSFGRWRQQLQLIIALQELASGVPVQNVATTLGYESVNAFITMFRKAMGTTPAHYFAERKISGR</sequence>
<keyword evidence="7" id="KW-1185">Reference proteome</keyword>
<dbReference type="AlphaFoldDB" id="A0AAX3LDP4"/>
<dbReference type="GO" id="GO:0003700">
    <property type="term" value="F:DNA-binding transcription factor activity"/>
    <property type="evidence" value="ECO:0007669"/>
    <property type="project" value="InterPro"/>
</dbReference>
<dbReference type="RefSeq" id="WP_059306697.1">
    <property type="nucleotide sequence ID" value="NZ_CP076536.1"/>
</dbReference>
<dbReference type="CDD" id="cd06124">
    <property type="entry name" value="cupin_NimR-like_N"/>
    <property type="match status" value="1"/>
</dbReference>
<evidence type="ECO:0000313" key="6">
    <source>
        <dbReference type="EMBL" id="WCE14415.1"/>
    </source>
</evidence>
<accession>A0AAX3LDP4</accession>
<evidence type="ECO:0000256" key="2">
    <source>
        <dbReference type="ARBA" id="ARBA00023015"/>
    </source>
</evidence>
<gene>
    <name evidence="6" type="ORF">PHA72_05920</name>
</gene>
<dbReference type="FunFam" id="1.10.10.60:FF:000132">
    <property type="entry name" value="AraC family transcriptional regulator"/>
    <property type="match status" value="1"/>
</dbReference>
<name>A0AAX3LDP4_9ENTR</name>
<dbReference type="Gene3D" id="1.10.10.60">
    <property type="entry name" value="Homeodomain-like"/>
    <property type="match status" value="1"/>
</dbReference>
<keyword evidence="2" id="KW-0805">Transcription regulation</keyword>
<reference evidence="6 7" key="1">
    <citation type="submission" date="2023-01" db="EMBL/GenBank/DDBJ databases">
        <title>Genome sequence resource and annotation of Enterobacter ludwigii, an economically important pathogen of seedling wilt with strawberry.</title>
        <authorList>
            <person name="Xie Y."/>
        </authorList>
    </citation>
    <scope>NUCLEOTIDE SEQUENCE [LARGE SCALE GENOMIC DNA]</scope>
    <source>
        <strain evidence="6 7">CM-TZ4</strain>
    </source>
</reference>
<dbReference type="InterPro" id="IPR011051">
    <property type="entry name" value="RmlC_Cupin_sf"/>
</dbReference>
<keyword evidence="3" id="KW-0238">DNA-binding</keyword>
<dbReference type="PROSITE" id="PS01124">
    <property type="entry name" value="HTH_ARAC_FAMILY_2"/>
    <property type="match status" value="1"/>
</dbReference>
<dbReference type="GO" id="GO:0043565">
    <property type="term" value="F:sequence-specific DNA binding"/>
    <property type="evidence" value="ECO:0007669"/>
    <property type="project" value="InterPro"/>
</dbReference>
<dbReference type="Pfam" id="PF12833">
    <property type="entry name" value="HTH_18"/>
    <property type="match status" value="1"/>
</dbReference>
<proteinExistence type="predicted"/>
<dbReference type="PANTHER" id="PTHR11019">
    <property type="entry name" value="HTH-TYPE TRANSCRIPTIONAL REGULATOR NIMR"/>
    <property type="match status" value="1"/>
</dbReference>
<evidence type="ECO:0000256" key="3">
    <source>
        <dbReference type="ARBA" id="ARBA00023125"/>
    </source>
</evidence>
<dbReference type="SMART" id="SM00342">
    <property type="entry name" value="HTH_ARAC"/>
    <property type="match status" value="1"/>
</dbReference>
<keyword evidence="4" id="KW-0804">Transcription</keyword>
<dbReference type="InterPro" id="IPR018062">
    <property type="entry name" value="HTH_AraC-typ_CS"/>
</dbReference>
<dbReference type="SUPFAM" id="SSF51182">
    <property type="entry name" value="RmlC-like cupins"/>
    <property type="match status" value="1"/>
</dbReference>
<dbReference type="Proteomes" id="UP001210538">
    <property type="component" value="Chromosome"/>
</dbReference>
<dbReference type="PROSITE" id="PS00041">
    <property type="entry name" value="HTH_ARAC_FAMILY_1"/>
    <property type="match status" value="1"/>
</dbReference>
<evidence type="ECO:0000313" key="7">
    <source>
        <dbReference type="Proteomes" id="UP001210538"/>
    </source>
</evidence>